<name>A0A1I1J3J9_9CLOT</name>
<sequence length="201" mass="23579">MRGCGIKLMINTHKLVGENIFNYANSKSVYLINDYRFIWGNIKPDCVSKYKLMKHYFNESIDIIISKIIKLASLSLEDIYYKLSVNKFSEELGVICHFLCDYFCAPHYYRWEFKSTSQVKNHMMYEKDLAKVAKKFKPTGIITSNITVNNVKEFILDLQEQYKGSLDYKNDLTYSYYVCDSVVNMILNNVFLNENKVIKAI</sequence>
<dbReference type="STRING" id="119641.SAMN05421842_103172"/>
<dbReference type="AlphaFoldDB" id="A0A1I1J3J9"/>
<evidence type="ECO:0000259" key="1">
    <source>
        <dbReference type="Pfam" id="PF00882"/>
    </source>
</evidence>
<evidence type="ECO:0000313" key="3">
    <source>
        <dbReference type="Proteomes" id="UP000199263"/>
    </source>
</evidence>
<keyword evidence="3" id="KW-1185">Reference proteome</keyword>
<dbReference type="InterPro" id="IPR029002">
    <property type="entry name" value="PLPC/GPLD1"/>
</dbReference>
<accession>A0A1I1J3J9</accession>
<organism evidence="2 3">
    <name type="scientific">Clostridium uliginosum</name>
    <dbReference type="NCBI Taxonomy" id="119641"/>
    <lineage>
        <taxon>Bacteria</taxon>
        <taxon>Bacillati</taxon>
        <taxon>Bacillota</taxon>
        <taxon>Clostridia</taxon>
        <taxon>Eubacteriales</taxon>
        <taxon>Clostridiaceae</taxon>
        <taxon>Clostridium</taxon>
    </lineage>
</organism>
<reference evidence="2 3" key="1">
    <citation type="submission" date="2016-10" db="EMBL/GenBank/DDBJ databases">
        <authorList>
            <person name="de Groot N.N."/>
        </authorList>
    </citation>
    <scope>NUCLEOTIDE SEQUENCE [LARGE SCALE GENOMIC DNA]</scope>
    <source>
        <strain evidence="2 3">DSM 12992</strain>
    </source>
</reference>
<protein>
    <submittedName>
        <fullName evidence="2">Zinc dependent phospholipase C</fullName>
    </submittedName>
</protein>
<dbReference type="Proteomes" id="UP000199263">
    <property type="component" value="Unassembled WGS sequence"/>
</dbReference>
<dbReference type="EMBL" id="FOMG01000003">
    <property type="protein sequence ID" value="SFC42965.1"/>
    <property type="molecule type" value="Genomic_DNA"/>
</dbReference>
<dbReference type="Pfam" id="PF00882">
    <property type="entry name" value="Zn_dep_PLPC"/>
    <property type="match status" value="1"/>
</dbReference>
<proteinExistence type="predicted"/>
<feature type="domain" description="Phospholipase C/D" evidence="1">
    <location>
        <begin position="12"/>
        <end position="166"/>
    </location>
</feature>
<evidence type="ECO:0000313" key="2">
    <source>
        <dbReference type="EMBL" id="SFC42965.1"/>
    </source>
</evidence>
<gene>
    <name evidence="2" type="ORF">SAMN05421842_103172</name>
</gene>